<feature type="compositionally biased region" description="Basic and acidic residues" evidence="3">
    <location>
        <begin position="1"/>
        <end position="17"/>
    </location>
</feature>
<keyword evidence="2" id="KW-0863">Zinc-finger</keyword>
<evidence type="ECO:0000313" key="5">
    <source>
        <dbReference type="EMBL" id="KIM78551.1"/>
    </source>
</evidence>
<dbReference type="GO" id="GO:0006397">
    <property type="term" value="P:mRNA processing"/>
    <property type="evidence" value="ECO:0007669"/>
    <property type="project" value="UniProtKB-KW"/>
</dbReference>
<keyword evidence="1" id="KW-0507">mRNA processing</keyword>
<name>A0A0C3FF06_PILCF</name>
<evidence type="ECO:0000313" key="6">
    <source>
        <dbReference type="Proteomes" id="UP000054166"/>
    </source>
</evidence>
<dbReference type="AlphaFoldDB" id="A0A0C3FF06"/>
<reference evidence="6" key="2">
    <citation type="submission" date="2015-01" db="EMBL/GenBank/DDBJ databases">
        <title>Evolutionary Origins and Diversification of the Mycorrhizal Mutualists.</title>
        <authorList>
            <consortium name="DOE Joint Genome Institute"/>
            <consortium name="Mycorrhizal Genomics Consortium"/>
            <person name="Kohler A."/>
            <person name="Kuo A."/>
            <person name="Nagy L.G."/>
            <person name="Floudas D."/>
            <person name="Copeland A."/>
            <person name="Barry K.W."/>
            <person name="Cichocki N."/>
            <person name="Veneault-Fourrey C."/>
            <person name="LaButti K."/>
            <person name="Lindquist E.A."/>
            <person name="Lipzen A."/>
            <person name="Lundell T."/>
            <person name="Morin E."/>
            <person name="Murat C."/>
            <person name="Riley R."/>
            <person name="Ohm R."/>
            <person name="Sun H."/>
            <person name="Tunlid A."/>
            <person name="Henrissat B."/>
            <person name="Grigoriev I.V."/>
            <person name="Hibbett D.S."/>
            <person name="Martin F."/>
        </authorList>
    </citation>
    <scope>NUCLEOTIDE SEQUENCE [LARGE SCALE GENOMIC DNA]</scope>
    <source>
        <strain evidence="6">F 1598</strain>
    </source>
</reference>
<dbReference type="OrthoDB" id="2681631at2759"/>
<dbReference type="STRING" id="765440.A0A0C3FF06"/>
<dbReference type="PROSITE" id="PS50158">
    <property type="entry name" value="ZF_CCHC"/>
    <property type="match status" value="1"/>
</dbReference>
<dbReference type="GO" id="GO:0008270">
    <property type="term" value="F:zinc ion binding"/>
    <property type="evidence" value="ECO:0007669"/>
    <property type="project" value="UniProtKB-KW"/>
</dbReference>
<gene>
    <name evidence="5" type="ORF">PILCRDRAFT_90664</name>
</gene>
<dbReference type="Proteomes" id="UP000054166">
    <property type="component" value="Unassembled WGS sequence"/>
</dbReference>
<dbReference type="GO" id="GO:0003676">
    <property type="term" value="F:nucleic acid binding"/>
    <property type="evidence" value="ECO:0007669"/>
    <property type="project" value="InterPro"/>
</dbReference>
<dbReference type="SMART" id="SM00343">
    <property type="entry name" value="ZnF_C2HC"/>
    <property type="match status" value="1"/>
</dbReference>
<organism evidence="5 6">
    <name type="scientific">Piloderma croceum (strain F 1598)</name>
    <dbReference type="NCBI Taxonomy" id="765440"/>
    <lineage>
        <taxon>Eukaryota</taxon>
        <taxon>Fungi</taxon>
        <taxon>Dikarya</taxon>
        <taxon>Basidiomycota</taxon>
        <taxon>Agaricomycotina</taxon>
        <taxon>Agaricomycetes</taxon>
        <taxon>Agaricomycetidae</taxon>
        <taxon>Atheliales</taxon>
        <taxon>Atheliaceae</taxon>
        <taxon>Piloderma</taxon>
    </lineage>
</organism>
<dbReference type="HOGENOM" id="CLU_069428_0_0_1"/>
<evidence type="ECO:0000256" key="2">
    <source>
        <dbReference type="PROSITE-ProRule" id="PRU00047"/>
    </source>
</evidence>
<feature type="compositionally biased region" description="Basic and acidic residues" evidence="3">
    <location>
        <begin position="116"/>
        <end position="127"/>
    </location>
</feature>
<dbReference type="InParanoid" id="A0A0C3FF06"/>
<keyword evidence="2" id="KW-0862">Zinc</keyword>
<evidence type="ECO:0000259" key="4">
    <source>
        <dbReference type="PROSITE" id="PS50158"/>
    </source>
</evidence>
<sequence>MAYEGRPRPTESSDGRDSPYVPGYGPPLGRGPPDNLPSDDEGLYQDPPGGPPPSLPNPPGGLLPPGGPAPPPPNPPAGPPPPGPPSPPGPPAPAPPPPPNPPPVPAVPALPAGPPADKRKSDIKKTDDLTEFKQWDRFKRQTFVYIQEKKKDFDTGESVIRFLLSFMTEGLPKKFAANFINDIAEEWEREQEKKCELAFGDQNKKLSAEHQLALLKQGARSAEEYFQEFDQLVRTAGYQRGHNDVLIKYIHEQVKSSIIDKIYAGRQLPGDYSDWKMSVINIDGLDRRRAEQRKALSVQYSHPMPKPALFPKAVTEKKTGTGITYTGQGQKIDLDAAKAKGLCFGCRKPGHMQRDCLNKKKFQV</sequence>
<keyword evidence="2" id="KW-0479">Metal-binding</keyword>
<feature type="domain" description="CCHC-type" evidence="4">
    <location>
        <begin position="343"/>
        <end position="356"/>
    </location>
</feature>
<proteinExistence type="predicted"/>
<accession>A0A0C3FF06</accession>
<dbReference type="EMBL" id="KN833016">
    <property type="protein sequence ID" value="KIM78551.1"/>
    <property type="molecule type" value="Genomic_DNA"/>
</dbReference>
<reference evidence="5 6" key="1">
    <citation type="submission" date="2014-04" db="EMBL/GenBank/DDBJ databases">
        <authorList>
            <consortium name="DOE Joint Genome Institute"/>
            <person name="Kuo A."/>
            <person name="Tarkka M."/>
            <person name="Buscot F."/>
            <person name="Kohler A."/>
            <person name="Nagy L.G."/>
            <person name="Floudas D."/>
            <person name="Copeland A."/>
            <person name="Barry K.W."/>
            <person name="Cichocki N."/>
            <person name="Veneault-Fourrey C."/>
            <person name="LaButti K."/>
            <person name="Lindquist E.A."/>
            <person name="Lipzen A."/>
            <person name="Lundell T."/>
            <person name="Morin E."/>
            <person name="Murat C."/>
            <person name="Sun H."/>
            <person name="Tunlid A."/>
            <person name="Henrissat B."/>
            <person name="Grigoriev I.V."/>
            <person name="Hibbett D.S."/>
            <person name="Martin F."/>
            <person name="Nordberg H.P."/>
            <person name="Cantor M.N."/>
            <person name="Hua S.X."/>
        </authorList>
    </citation>
    <scope>NUCLEOTIDE SEQUENCE [LARGE SCALE GENOMIC DNA]</scope>
    <source>
        <strain evidence="5 6">F 1598</strain>
    </source>
</reference>
<dbReference type="SUPFAM" id="SSF57756">
    <property type="entry name" value="Retrovirus zinc finger-like domains"/>
    <property type="match status" value="1"/>
</dbReference>
<evidence type="ECO:0000256" key="1">
    <source>
        <dbReference type="ARBA" id="ARBA00022664"/>
    </source>
</evidence>
<dbReference type="InterPro" id="IPR001878">
    <property type="entry name" value="Znf_CCHC"/>
</dbReference>
<evidence type="ECO:0000256" key="3">
    <source>
        <dbReference type="SAM" id="MobiDB-lite"/>
    </source>
</evidence>
<keyword evidence="6" id="KW-1185">Reference proteome</keyword>
<dbReference type="InterPro" id="IPR036875">
    <property type="entry name" value="Znf_CCHC_sf"/>
</dbReference>
<feature type="compositionally biased region" description="Pro residues" evidence="3">
    <location>
        <begin position="48"/>
        <end position="114"/>
    </location>
</feature>
<protein>
    <recommendedName>
        <fullName evidence="4">CCHC-type domain-containing protein</fullName>
    </recommendedName>
</protein>
<feature type="region of interest" description="Disordered" evidence="3">
    <location>
        <begin position="1"/>
        <end position="127"/>
    </location>
</feature>